<name>A0A7Z0WQA7_9PSEU</name>
<evidence type="ECO:0000259" key="5">
    <source>
        <dbReference type="Pfam" id="PF01011"/>
    </source>
</evidence>
<evidence type="ECO:0000256" key="2">
    <source>
        <dbReference type="ARBA" id="ARBA00008156"/>
    </source>
</evidence>
<dbReference type="GO" id="GO:0016491">
    <property type="term" value="F:oxidoreductase activity"/>
    <property type="evidence" value="ECO:0007669"/>
    <property type="project" value="UniProtKB-KW"/>
</dbReference>
<dbReference type="Pfam" id="PF13360">
    <property type="entry name" value="PQQ_2"/>
    <property type="match status" value="1"/>
</dbReference>
<evidence type="ECO:0000256" key="3">
    <source>
        <dbReference type="ARBA" id="ARBA00023002"/>
    </source>
</evidence>
<comment type="caution">
    <text evidence="7">The sequence shown here is derived from an EMBL/GenBank/DDBJ whole genome shotgun (WGS) entry which is preliminary data.</text>
</comment>
<keyword evidence="3" id="KW-0560">Oxidoreductase</keyword>
<dbReference type="PANTHER" id="PTHR32303">
    <property type="entry name" value="QUINOPROTEIN ALCOHOL DEHYDROGENASE (CYTOCHROME C)"/>
    <property type="match status" value="1"/>
</dbReference>
<dbReference type="Proteomes" id="UP000185696">
    <property type="component" value="Unassembled WGS sequence"/>
</dbReference>
<reference evidence="7 8" key="1">
    <citation type="submission" date="2016-12" db="EMBL/GenBank/DDBJ databases">
        <title>The draft genome sequence of Actinophytocola xinjiangensis.</title>
        <authorList>
            <person name="Wang W."/>
            <person name="Yuan L."/>
        </authorList>
    </citation>
    <scope>NUCLEOTIDE SEQUENCE [LARGE SCALE GENOMIC DNA]</scope>
    <source>
        <strain evidence="7 8">CGMCC 4.4663</strain>
    </source>
</reference>
<feature type="region of interest" description="Disordered" evidence="4">
    <location>
        <begin position="18"/>
        <end position="50"/>
    </location>
</feature>
<dbReference type="Pfam" id="PF01011">
    <property type="entry name" value="PQQ"/>
    <property type="match status" value="2"/>
</dbReference>
<sequence length="512" mass="55333">MLVVGLMVVLTGYSVPAPNAGSESHRPAARGWSAPNADKANTRHVRGPINSRNVGSLTVAWSTPVQVPAPPERWPGVYATTPVVVGDTMYTQDLDSNVYSIELRTGKVRWTTKFNSPINGPNGVNVVDGRVHAATTSHAFALDARTGRQLWSRKLIRSDVEGINMTPGVDRGTVYVSTGPGNADAFFGGGGAGVLWALDARTGATKWKFNTVPLDLWGHPEMNSGGGVWFPPTYDSQGNVFIAVGNPAPFVGTDEYPWASSRPGPNLYTNSVVKLDRRTGEVMWHNQVLPHDLYDWDLQNSPVLTKVRGREVLIASGKMGYIFQMDPRTGKTLWKTPVGRHNGHDDDNLYALNGETDKLPQMPFEVFPGVLGGVISPIAVDRDTIYASVNNYGATWVTQAPPAEMAAFTEGTGELVALDLATGRIKWSHPLPASPYGAASVTNDLVFTTTFDGTLHAVNTRTGRTAWQAKLPAHTNSAVAIHDRYVLTGSGWPQGPGERAEIVAYELDRKGR</sequence>
<dbReference type="InterPro" id="IPR018391">
    <property type="entry name" value="PQQ_b-propeller_rpt"/>
</dbReference>
<dbReference type="SMART" id="SM00564">
    <property type="entry name" value="PQQ"/>
    <property type="match status" value="7"/>
</dbReference>
<feature type="domain" description="Pyrrolo-quinoline quinone repeat" evidence="6">
    <location>
        <begin position="407"/>
        <end position="490"/>
    </location>
</feature>
<comment type="cofactor">
    <cofactor evidence="1">
        <name>pyrroloquinoline quinone</name>
        <dbReference type="ChEBI" id="CHEBI:58442"/>
    </cofactor>
</comment>
<dbReference type="Gene3D" id="2.140.10.10">
    <property type="entry name" value="Quinoprotein alcohol dehydrogenase-like superfamily"/>
    <property type="match status" value="1"/>
</dbReference>
<evidence type="ECO:0000259" key="6">
    <source>
        <dbReference type="Pfam" id="PF13360"/>
    </source>
</evidence>
<comment type="similarity">
    <text evidence="2">Belongs to the bacterial PQQ dehydrogenase family.</text>
</comment>
<dbReference type="InterPro" id="IPR011047">
    <property type="entry name" value="Quinoprotein_ADH-like_sf"/>
</dbReference>
<proteinExistence type="inferred from homology"/>
<protein>
    <recommendedName>
        <fullName evidence="5 6">Pyrrolo-quinoline quinone repeat domain-containing protein</fullName>
    </recommendedName>
</protein>
<evidence type="ECO:0000256" key="4">
    <source>
        <dbReference type="SAM" id="MobiDB-lite"/>
    </source>
</evidence>
<evidence type="ECO:0000313" key="7">
    <source>
        <dbReference type="EMBL" id="OLF12974.1"/>
    </source>
</evidence>
<evidence type="ECO:0000256" key="1">
    <source>
        <dbReference type="ARBA" id="ARBA00001931"/>
    </source>
</evidence>
<feature type="domain" description="Pyrrolo-quinoline quinone repeat" evidence="5">
    <location>
        <begin position="32"/>
        <end position="115"/>
    </location>
</feature>
<dbReference type="InterPro" id="IPR002372">
    <property type="entry name" value="PQQ_rpt_dom"/>
</dbReference>
<accession>A0A7Z0WQA7</accession>
<dbReference type="EMBL" id="MSIF01000002">
    <property type="protein sequence ID" value="OLF12974.1"/>
    <property type="molecule type" value="Genomic_DNA"/>
</dbReference>
<dbReference type="PANTHER" id="PTHR32303:SF10">
    <property type="entry name" value="OUTER MEMBRANE PROTEIN ASSEMBLY FACTOR BAMB"/>
    <property type="match status" value="1"/>
</dbReference>
<organism evidence="7 8">
    <name type="scientific">Actinophytocola xinjiangensis</name>
    <dbReference type="NCBI Taxonomy" id="485602"/>
    <lineage>
        <taxon>Bacteria</taxon>
        <taxon>Bacillati</taxon>
        <taxon>Actinomycetota</taxon>
        <taxon>Actinomycetes</taxon>
        <taxon>Pseudonocardiales</taxon>
        <taxon>Pseudonocardiaceae</taxon>
    </lineage>
</organism>
<feature type="domain" description="Pyrrolo-quinoline quinone repeat" evidence="5">
    <location>
        <begin position="191"/>
        <end position="335"/>
    </location>
</feature>
<dbReference type="AlphaFoldDB" id="A0A7Z0WQA7"/>
<evidence type="ECO:0000313" key="8">
    <source>
        <dbReference type="Proteomes" id="UP000185696"/>
    </source>
</evidence>
<dbReference type="SUPFAM" id="SSF50998">
    <property type="entry name" value="Quinoprotein alcohol dehydrogenase-like"/>
    <property type="match status" value="1"/>
</dbReference>
<keyword evidence="8" id="KW-1185">Reference proteome</keyword>
<gene>
    <name evidence="7" type="ORF">BLA60_06920</name>
</gene>